<dbReference type="WBParaSite" id="GPUH_0002538301-mRNA-1">
    <property type="protein sequence ID" value="GPUH_0002538301-mRNA-1"/>
    <property type="gene ID" value="GPUH_0002538301"/>
</dbReference>
<accession>A0A183EWL2</accession>
<proteinExistence type="predicted"/>
<evidence type="ECO:0000313" key="2">
    <source>
        <dbReference type="EMBL" id="VDN44095.1"/>
    </source>
</evidence>
<organism evidence="4">
    <name type="scientific">Gongylonema pulchrum</name>
    <dbReference type="NCBI Taxonomy" id="637853"/>
    <lineage>
        <taxon>Eukaryota</taxon>
        <taxon>Metazoa</taxon>
        <taxon>Ecdysozoa</taxon>
        <taxon>Nematoda</taxon>
        <taxon>Chromadorea</taxon>
        <taxon>Rhabditida</taxon>
        <taxon>Spirurina</taxon>
        <taxon>Spiruromorpha</taxon>
        <taxon>Spiruroidea</taxon>
        <taxon>Gongylonematidae</taxon>
        <taxon>Gongylonema</taxon>
    </lineage>
</organism>
<evidence type="ECO:0000313" key="3">
    <source>
        <dbReference type="Proteomes" id="UP000271098"/>
    </source>
</evidence>
<dbReference type="Proteomes" id="UP000271098">
    <property type="component" value="Unassembled WGS sequence"/>
</dbReference>
<gene>
    <name evidence="2" type="ORF">GPUH_LOCUS25352</name>
</gene>
<keyword evidence="3" id="KW-1185">Reference proteome</keyword>
<sequence>MHNFWILRLVILPYFPLIYFVPCTTYALYVDDGVNSALTINNVIAPTDEHSEKATVVRFADSNTVYGILVFDGLLAIALDSSIVVRSLSPSVSSEDLLRIPLPAPIRSGLLEFKFVNYGTLLYCDSTTCRFAYFKIYCLPLEK</sequence>
<dbReference type="EMBL" id="UYRT01104827">
    <property type="protein sequence ID" value="VDN44095.1"/>
    <property type="molecule type" value="Genomic_DNA"/>
</dbReference>
<protein>
    <submittedName>
        <fullName evidence="4">Secreted protein</fullName>
    </submittedName>
</protein>
<keyword evidence="1" id="KW-0812">Transmembrane</keyword>
<dbReference type="AlphaFoldDB" id="A0A183EWL2"/>
<reference evidence="2 3" key="2">
    <citation type="submission" date="2018-11" db="EMBL/GenBank/DDBJ databases">
        <authorList>
            <consortium name="Pathogen Informatics"/>
        </authorList>
    </citation>
    <scope>NUCLEOTIDE SEQUENCE [LARGE SCALE GENOMIC DNA]</scope>
</reference>
<keyword evidence="1" id="KW-0472">Membrane</keyword>
<feature type="transmembrane region" description="Helical" evidence="1">
    <location>
        <begin position="7"/>
        <end position="29"/>
    </location>
</feature>
<evidence type="ECO:0000313" key="4">
    <source>
        <dbReference type="WBParaSite" id="GPUH_0002538301-mRNA-1"/>
    </source>
</evidence>
<name>A0A183EWL2_9BILA</name>
<keyword evidence="1" id="KW-1133">Transmembrane helix</keyword>
<evidence type="ECO:0000256" key="1">
    <source>
        <dbReference type="SAM" id="Phobius"/>
    </source>
</evidence>
<reference evidence="4" key="1">
    <citation type="submission" date="2016-06" db="UniProtKB">
        <authorList>
            <consortium name="WormBaseParasite"/>
        </authorList>
    </citation>
    <scope>IDENTIFICATION</scope>
</reference>